<comment type="caution">
    <text evidence="2">The sequence shown here is derived from an EMBL/GenBank/DDBJ whole genome shotgun (WGS) entry which is preliminary data.</text>
</comment>
<dbReference type="OrthoDB" id="8451859at2"/>
<evidence type="ECO:0000313" key="3">
    <source>
        <dbReference type="Proteomes" id="UP000319818"/>
    </source>
</evidence>
<accession>A0A543FYX4</accession>
<dbReference type="Pfam" id="PF12680">
    <property type="entry name" value="SnoaL_2"/>
    <property type="match status" value="1"/>
</dbReference>
<evidence type="ECO:0000259" key="1">
    <source>
        <dbReference type="Pfam" id="PF12680"/>
    </source>
</evidence>
<protein>
    <recommendedName>
        <fullName evidence="1">SnoaL-like domain-containing protein</fullName>
    </recommendedName>
</protein>
<dbReference type="SUPFAM" id="SSF54427">
    <property type="entry name" value="NTF2-like"/>
    <property type="match status" value="1"/>
</dbReference>
<reference evidence="2 3" key="1">
    <citation type="submission" date="2019-06" db="EMBL/GenBank/DDBJ databases">
        <title>Sequencing the genomes of 1000 actinobacteria strains.</title>
        <authorList>
            <person name="Klenk H.-P."/>
        </authorList>
    </citation>
    <scope>NUCLEOTIDE SEQUENCE [LARGE SCALE GENOMIC DNA]</scope>
    <source>
        <strain evidence="2 3">DSM 45511</strain>
    </source>
</reference>
<dbReference type="InterPro" id="IPR037401">
    <property type="entry name" value="SnoaL-like"/>
</dbReference>
<dbReference type="Proteomes" id="UP000319818">
    <property type="component" value="Unassembled WGS sequence"/>
</dbReference>
<dbReference type="RefSeq" id="WP_142105757.1">
    <property type="nucleotide sequence ID" value="NZ_VFPH01000002.1"/>
</dbReference>
<organism evidence="2 3">
    <name type="scientific">Pseudonocardia cypriaca</name>
    <dbReference type="NCBI Taxonomy" id="882449"/>
    <lineage>
        <taxon>Bacteria</taxon>
        <taxon>Bacillati</taxon>
        <taxon>Actinomycetota</taxon>
        <taxon>Actinomycetes</taxon>
        <taxon>Pseudonocardiales</taxon>
        <taxon>Pseudonocardiaceae</taxon>
        <taxon>Pseudonocardia</taxon>
    </lineage>
</organism>
<sequence>MADNAALVQEAYDGFAKGDVGPLVAILDDDVEWNEAEHFIYWPGGPFRGVQAVLEGVIGPLTRDLDGFRIDVDRISAAGDTVLAEARYRATAKATGKALDAMVAHVWDFRQGKVVRFQQYTDTWQWTQVAGIEPQQ</sequence>
<evidence type="ECO:0000313" key="2">
    <source>
        <dbReference type="EMBL" id="TQM39032.1"/>
    </source>
</evidence>
<dbReference type="PANTHER" id="PTHR41252:SF1">
    <property type="entry name" value="BLR2505 PROTEIN"/>
    <property type="match status" value="1"/>
</dbReference>
<dbReference type="Gene3D" id="3.10.450.50">
    <property type="match status" value="1"/>
</dbReference>
<dbReference type="PANTHER" id="PTHR41252">
    <property type="entry name" value="BLR2505 PROTEIN"/>
    <property type="match status" value="1"/>
</dbReference>
<keyword evidence="3" id="KW-1185">Reference proteome</keyword>
<dbReference type="AlphaFoldDB" id="A0A543FYX4"/>
<dbReference type="EMBL" id="VFPH01000002">
    <property type="protein sequence ID" value="TQM39032.1"/>
    <property type="molecule type" value="Genomic_DNA"/>
</dbReference>
<feature type="domain" description="SnoaL-like" evidence="1">
    <location>
        <begin position="8"/>
        <end position="116"/>
    </location>
</feature>
<dbReference type="InterPro" id="IPR032710">
    <property type="entry name" value="NTF2-like_dom_sf"/>
</dbReference>
<name>A0A543FYX4_9PSEU</name>
<proteinExistence type="predicted"/>
<gene>
    <name evidence="2" type="ORF">FB388_6284</name>
</gene>